<sequence length="79" mass="9095">MDSNSCFSKTISIVFPLWHYVNTRLYAEEQQDDKTPTSTDDHQFISASDKCLLADTEPLNPLEAKKDFNRAAVFHSERE</sequence>
<accession>A0ABU7F217</accession>
<name>A0ABU7F217_9TELE</name>
<evidence type="ECO:0000313" key="1">
    <source>
        <dbReference type="EMBL" id="MED6293344.1"/>
    </source>
</evidence>
<organism evidence="1 2">
    <name type="scientific">Characodon lateralis</name>
    <dbReference type="NCBI Taxonomy" id="208331"/>
    <lineage>
        <taxon>Eukaryota</taxon>
        <taxon>Metazoa</taxon>
        <taxon>Chordata</taxon>
        <taxon>Craniata</taxon>
        <taxon>Vertebrata</taxon>
        <taxon>Euteleostomi</taxon>
        <taxon>Actinopterygii</taxon>
        <taxon>Neopterygii</taxon>
        <taxon>Teleostei</taxon>
        <taxon>Neoteleostei</taxon>
        <taxon>Acanthomorphata</taxon>
        <taxon>Ovalentaria</taxon>
        <taxon>Atherinomorphae</taxon>
        <taxon>Cyprinodontiformes</taxon>
        <taxon>Goodeidae</taxon>
        <taxon>Characodon</taxon>
    </lineage>
</organism>
<gene>
    <name evidence="1" type="ORF">CHARACLAT_009698</name>
</gene>
<protein>
    <submittedName>
        <fullName evidence="1">Uncharacterized protein</fullName>
    </submittedName>
</protein>
<dbReference type="Proteomes" id="UP001352852">
    <property type="component" value="Unassembled WGS sequence"/>
</dbReference>
<comment type="caution">
    <text evidence="1">The sequence shown here is derived from an EMBL/GenBank/DDBJ whole genome shotgun (WGS) entry which is preliminary data.</text>
</comment>
<dbReference type="EMBL" id="JAHUTJ010074372">
    <property type="protein sequence ID" value="MED6293344.1"/>
    <property type="molecule type" value="Genomic_DNA"/>
</dbReference>
<evidence type="ECO:0000313" key="2">
    <source>
        <dbReference type="Proteomes" id="UP001352852"/>
    </source>
</evidence>
<keyword evidence="2" id="KW-1185">Reference proteome</keyword>
<reference evidence="1 2" key="1">
    <citation type="submission" date="2021-06" db="EMBL/GenBank/DDBJ databases">
        <authorList>
            <person name="Palmer J.M."/>
        </authorList>
    </citation>
    <scope>NUCLEOTIDE SEQUENCE [LARGE SCALE GENOMIC DNA]</scope>
    <source>
        <strain evidence="1 2">CL_MEX2019</strain>
        <tissue evidence="1">Muscle</tissue>
    </source>
</reference>
<proteinExistence type="predicted"/>